<evidence type="ECO:0000256" key="8">
    <source>
        <dbReference type="ARBA" id="ARBA00023002"/>
    </source>
</evidence>
<evidence type="ECO:0000256" key="12">
    <source>
        <dbReference type="PIRSR" id="PIRSR600823-2"/>
    </source>
</evidence>
<comment type="cofactor">
    <cofactor evidence="13 16">
        <name>heme b</name>
        <dbReference type="ChEBI" id="CHEBI:60344"/>
    </cofactor>
    <text evidence="13 16">Binds 1 heme b (iron(II)-protoporphyrin IX) group per subunit.</text>
</comment>
<feature type="site" description="Transition state stabilizer" evidence="14">
    <location>
        <position position="69"/>
    </location>
</feature>
<dbReference type="SUPFAM" id="SSF48113">
    <property type="entry name" value="Heme-dependent peroxidases"/>
    <property type="match status" value="1"/>
</dbReference>
<comment type="similarity">
    <text evidence="16">Belongs to the peroxidase family. Classical plant (class III) peroxidase subfamily.</text>
</comment>
<feature type="binding site" description="axial binding residue" evidence="13">
    <location>
        <position position="199"/>
    </location>
    <ligand>
        <name>heme b</name>
        <dbReference type="ChEBI" id="CHEBI:60344"/>
    </ligand>
    <ligandPart>
        <name>Fe</name>
        <dbReference type="ChEBI" id="CHEBI:18248"/>
    </ligandPart>
</feature>
<dbReference type="InterPro" id="IPR000823">
    <property type="entry name" value="Peroxidase_pln"/>
</dbReference>
<evidence type="ECO:0000259" key="17">
    <source>
        <dbReference type="PROSITE" id="PS50873"/>
    </source>
</evidence>
<dbReference type="GO" id="GO:0006979">
    <property type="term" value="P:response to oxidative stress"/>
    <property type="evidence" value="ECO:0007669"/>
    <property type="project" value="UniProtKB-UniRule"/>
</dbReference>
<feature type="domain" description="Plant heme peroxidase family profile" evidence="17">
    <location>
        <begin position="30"/>
        <end position="308"/>
    </location>
</feature>
<evidence type="ECO:0000256" key="3">
    <source>
        <dbReference type="ARBA" id="ARBA00006873"/>
    </source>
</evidence>
<evidence type="ECO:0000256" key="13">
    <source>
        <dbReference type="PIRSR" id="PIRSR600823-3"/>
    </source>
</evidence>
<dbReference type="AlphaFoldDB" id="A0AAV5F4D9"/>
<evidence type="ECO:0000256" key="15">
    <source>
        <dbReference type="PIRSR" id="PIRSR600823-5"/>
    </source>
</evidence>
<dbReference type="GO" id="GO:0042744">
    <property type="term" value="P:hydrogen peroxide catabolic process"/>
    <property type="evidence" value="ECO:0007669"/>
    <property type="project" value="UniProtKB-KW"/>
</dbReference>
<keyword evidence="16" id="KW-0732">Signal</keyword>
<evidence type="ECO:0000256" key="9">
    <source>
        <dbReference type="ARBA" id="ARBA00023004"/>
    </source>
</evidence>
<feature type="binding site" evidence="13">
    <location>
        <position position="87"/>
    </location>
    <ligand>
        <name>Ca(2+)</name>
        <dbReference type="ChEBI" id="CHEBI:29108"/>
        <label>1</label>
    </ligand>
</feature>
<sequence>MARSRWNSAVALLAVLAMAFAVAAMASDDDEMMSLYQPRDPCPQVERIVKEAVDAEFKRNKQITAGLLRVFFHDCFSGVCSFGCDASIFLEEEWTGGVNGGSVQERVRELVNEIRVKVNKECGDKAVSCADILALATRDSVAAANGPRTPIFRGRFDSLVIGNVSKLPGPGQPISDLLNLFAEFGLQDPADLVALSGGHTVGRTKICFIVRPEFQQSCRANGDRQILDVITPDQFDNQYFVGLTRNQGVFASDQNLLTHPTTRRFVVDYARNKQAFFTQWATSLRKLSEVNWVTPRNGEIRVNCSRTNRGRVSSIMDADEGFAASA</sequence>
<comment type="caution">
    <text evidence="18">The sequence shown here is derived from an EMBL/GenBank/DDBJ whole genome shotgun (WGS) entry which is preliminary data.</text>
</comment>
<keyword evidence="19" id="KW-1185">Reference proteome</keyword>
<comment type="subcellular location">
    <subcellularLocation>
        <location evidence="2 16">Secreted</location>
    </subcellularLocation>
</comment>
<comment type="similarity">
    <text evidence="3">Belongs to the peroxidase family. Ascorbate peroxidase subfamily.</text>
</comment>
<protein>
    <recommendedName>
        <fullName evidence="16">Peroxidase</fullName>
        <ecNumber evidence="16">1.11.1.7</ecNumber>
    </recommendedName>
</protein>
<feature type="disulfide bond" evidence="15">
    <location>
        <begin position="129"/>
        <end position="304"/>
    </location>
</feature>
<name>A0AAV5F4D9_ELECO</name>
<keyword evidence="5 16" id="KW-0349">Heme</keyword>
<dbReference type="EMBL" id="BQKI01000081">
    <property type="protein sequence ID" value="GJN29718.1"/>
    <property type="molecule type" value="Genomic_DNA"/>
</dbReference>
<dbReference type="InterPro" id="IPR019794">
    <property type="entry name" value="Peroxidases_AS"/>
</dbReference>
<feature type="chain" id="PRO_5043099901" description="Peroxidase" evidence="16">
    <location>
        <begin position="27"/>
        <end position="326"/>
    </location>
</feature>
<feature type="binding site" evidence="13">
    <location>
        <position position="200"/>
    </location>
    <ligand>
        <name>Ca(2+)</name>
        <dbReference type="ChEBI" id="CHEBI:29108"/>
        <label>2</label>
    </ligand>
</feature>
<comment type="catalytic activity">
    <reaction evidence="1 16">
        <text>2 a phenolic donor + H2O2 = 2 a phenolic radical donor + 2 H2O</text>
        <dbReference type="Rhea" id="RHEA:56136"/>
        <dbReference type="ChEBI" id="CHEBI:15377"/>
        <dbReference type="ChEBI" id="CHEBI:16240"/>
        <dbReference type="ChEBI" id="CHEBI:139520"/>
        <dbReference type="ChEBI" id="CHEBI:139521"/>
        <dbReference type="EC" id="1.11.1.7"/>
    </reaction>
</comment>
<keyword evidence="15" id="KW-1015">Disulfide bond</keyword>
<keyword evidence="16" id="KW-0964">Secreted</keyword>
<feature type="active site" description="Proton acceptor" evidence="11">
    <location>
        <position position="73"/>
    </location>
</feature>
<evidence type="ECO:0000256" key="7">
    <source>
        <dbReference type="ARBA" id="ARBA00022837"/>
    </source>
</evidence>
<feature type="signal peptide" evidence="16">
    <location>
        <begin position="1"/>
        <end position="26"/>
    </location>
</feature>
<evidence type="ECO:0000256" key="2">
    <source>
        <dbReference type="ARBA" id="ARBA00004613"/>
    </source>
</evidence>
<feature type="disulfide bond" evidence="15">
    <location>
        <begin position="42"/>
        <end position="122"/>
    </location>
</feature>
<dbReference type="InterPro" id="IPR002016">
    <property type="entry name" value="Haem_peroxidase"/>
</dbReference>
<feature type="binding site" evidence="13">
    <location>
        <position position="231"/>
    </location>
    <ligand>
        <name>Ca(2+)</name>
        <dbReference type="ChEBI" id="CHEBI:29108"/>
        <label>2</label>
    </ligand>
</feature>
<dbReference type="EC" id="1.11.1.7" evidence="16"/>
<comment type="cofactor">
    <cofactor evidence="13 16">
        <name>Ca(2+)</name>
        <dbReference type="ChEBI" id="CHEBI:29108"/>
    </cofactor>
    <text evidence="13 16">Binds 2 calcium ions per subunit.</text>
</comment>
<feature type="binding site" evidence="13">
    <location>
        <position position="228"/>
    </location>
    <ligand>
        <name>Ca(2+)</name>
        <dbReference type="ChEBI" id="CHEBI:29108"/>
        <label>2</label>
    </ligand>
</feature>
<feature type="binding site" evidence="13">
    <location>
        <position position="236"/>
    </location>
    <ligand>
        <name>Ca(2+)</name>
        <dbReference type="ChEBI" id="CHEBI:29108"/>
        <label>2</label>
    </ligand>
</feature>
<keyword evidence="7 13" id="KW-0106">Calcium</keyword>
<dbReference type="PROSITE" id="PS50873">
    <property type="entry name" value="PEROXIDASE_4"/>
    <property type="match status" value="1"/>
</dbReference>
<dbReference type="PROSITE" id="PS00435">
    <property type="entry name" value="PEROXIDASE_1"/>
    <property type="match status" value="1"/>
</dbReference>
<reference evidence="18" key="2">
    <citation type="submission" date="2021-12" db="EMBL/GenBank/DDBJ databases">
        <title>Resequencing data analysis of finger millet.</title>
        <authorList>
            <person name="Hatakeyama M."/>
            <person name="Aluri S."/>
            <person name="Balachadran M.T."/>
            <person name="Sivarajan S.R."/>
            <person name="Poveda L."/>
            <person name="Shimizu-Inatsugi R."/>
            <person name="Schlapbach R."/>
            <person name="Sreeman S.M."/>
            <person name="Shimizu K.K."/>
        </authorList>
    </citation>
    <scope>NUCLEOTIDE SEQUENCE</scope>
</reference>
<feature type="disulfide bond" evidence="15">
    <location>
        <begin position="75"/>
        <end position="84"/>
    </location>
</feature>
<dbReference type="GO" id="GO:0020037">
    <property type="term" value="F:heme binding"/>
    <property type="evidence" value="ECO:0007669"/>
    <property type="project" value="UniProtKB-UniRule"/>
</dbReference>
<evidence type="ECO:0000256" key="14">
    <source>
        <dbReference type="PIRSR" id="PIRSR600823-4"/>
    </source>
</evidence>
<evidence type="ECO:0000256" key="1">
    <source>
        <dbReference type="ARBA" id="ARBA00000189"/>
    </source>
</evidence>
<evidence type="ECO:0000313" key="19">
    <source>
        <dbReference type="Proteomes" id="UP001054889"/>
    </source>
</evidence>
<keyword evidence="6 13" id="KW-0479">Metal-binding</keyword>
<dbReference type="Gene3D" id="1.10.420.10">
    <property type="entry name" value="Peroxidase, domain 2"/>
    <property type="match status" value="1"/>
</dbReference>
<dbReference type="PANTHER" id="PTHR31517">
    <property type="match status" value="1"/>
</dbReference>
<dbReference type="GO" id="GO:0046872">
    <property type="term" value="F:metal ion binding"/>
    <property type="evidence" value="ECO:0007669"/>
    <property type="project" value="UniProtKB-UniRule"/>
</dbReference>
<evidence type="ECO:0000256" key="6">
    <source>
        <dbReference type="ARBA" id="ARBA00022723"/>
    </source>
</evidence>
<reference evidence="18" key="1">
    <citation type="journal article" date="2018" name="DNA Res.">
        <title>Multiple hybrid de novo genome assembly of finger millet, an orphan allotetraploid crop.</title>
        <authorList>
            <person name="Hatakeyama M."/>
            <person name="Aluri S."/>
            <person name="Balachadran M.T."/>
            <person name="Sivarajan S.R."/>
            <person name="Patrignani A."/>
            <person name="Gruter S."/>
            <person name="Poveda L."/>
            <person name="Shimizu-Inatsugi R."/>
            <person name="Baeten J."/>
            <person name="Francoijs K.J."/>
            <person name="Nataraja K.N."/>
            <person name="Reddy Y.A.N."/>
            <person name="Phadnis S."/>
            <person name="Ravikumar R.L."/>
            <person name="Schlapbach R."/>
            <person name="Sreeman S.M."/>
            <person name="Shimizu K.K."/>
        </authorList>
    </citation>
    <scope>NUCLEOTIDE SEQUENCE</scope>
</reference>
<gene>
    <name evidence="18" type="primary">gb17969</name>
    <name evidence="18" type="ORF">PR202_gb17969</name>
</gene>
<dbReference type="GO" id="GO:0140825">
    <property type="term" value="F:lactoperoxidase activity"/>
    <property type="evidence" value="ECO:0007669"/>
    <property type="project" value="UniProtKB-EC"/>
</dbReference>
<feature type="binding site" evidence="12">
    <location>
        <position position="168"/>
    </location>
    <ligand>
        <name>substrate</name>
    </ligand>
</feature>
<feature type="binding site" evidence="13">
    <location>
        <position position="85"/>
    </location>
    <ligand>
        <name>Ca(2+)</name>
        <dbReference type="ChEBI" id="CHEBI:29108"/>
        <label>1</label>
    </ligand>
</feature>
<dbReference type="PROSITE" id="PS00436">
    <property type="entry name" value="PEROXIDASE_2"/>
    <property type="match status" value="1"/>
</dbReference>
<organism evidence="18 19">
    <name type="scientific">Eleusine coracana subsp. coracana</name>
    <dbReference type="NCBI Taxonomy" id="191504"/>
    <lineage>
        <taxon>Eukaryota</taxon>
        <taxon>Viridiplantae</taxon>
        <taxon>Streptophyta</taxon>
        <taxon>Embryophyta</taxon>
        <taxon>Tracheophyta</taxon>
        <taxon>Spermatophyta</taxon>
        <taxon>Magnoliopsida</taxon>
        <taxon>Liliopsida</taxon>
        <taxon>Poales</taxon>
        <taxon>Poaceae</taxon>
        <taxon>PACMAD clade</taxon>
        <taxon>Chloridoideae</taxon>
        <taxon>Cynodonteae</taxon>
        <taxon>Eleusininae</taxon>
        <taxon>Eleusine</taxon>
    </lineage>
</organism>
<evidence type="ECO:0000256" key="4">
    <source>
        <dbReference type="ARBA" id="ARBA00022559"/>
    </source>
</evidence>
<evidence type="ECO:0000256" key="11">
    <source>
        <dbReference type="PIRSR" id="PIRSR600823-1"/>
    </source>
</evidence>
<keyword evidence="9 13" id="KW-0408">Iron</keyword>
<accession>A0AAV5F4D9</accession>
<dbReference type="PRINTS" id="PR00461">
    <property type="entry name" value="PLPEROXIDASE"/>
</dbReference>
<dbReference type="PANTHER" id="PTHR31517:SF51">
    <property type="entry name" value="PEROXIDASE 55"/>
    <property type="match status" value="1"/>
</dbReference>
<keyword evidence="4 16" id="KW-0575">Peroxidase</keyword>
<feature type="binding site" evidence="13">
    <location>
        <position position="74"/>
    </location>
    <ligand>
        <name>Ca(2+)</name>
        <dbReference type="ChEBI" id="CHEBI:29108"/>
        <label>1</label>
    </ligand>
</feature>
<keyword evidence="10 16" id="KW-0376">Hydrogen peroxide</keyword>
<comment type="function">
    <text evidence="16">Removal of H(2)O(2), oxidation of toxic reductants, biosynthesis and degradation of lignin, suberization, auxin catabolism, response to environmental stresses such as wounding, pathogen attack and oxidative stress.</text>
</comment>
<evidence type="ECO:0000313" key="18">
    <source>
        <dbReference type="EMBL" id="GJN29718.1"/>
    </source>
</evidence>
<dbReference type="InterPro" id="IPR019793">
    <property type="entry name" value="Peroxidases_heam-ligand_BS"/>
</dbReference>
<evidence type="ECO:0000256" key="10">
    <source>
        <dbReference type="ARBA" id="ARBA00023324"/>
    </source>
</evidence>
<dbReference type="Proteomes" id="UP001054889">
    <property type="component" value="Unassembled WGS sequence"/>
</dbReference>
<feature type="binding site" evidence="13">
    <location>
        <position position="83"/>
    </location>
    <ligand>
        <name>Ca(2+)</name>
        <dbReference type="ChEBI" id="CHEBI:29108"/>
        <label>1</label>
    </ligand>
</feature>
<dbReference type="Pfam" id="PF00141">
    <property type="entry name" value="peroxidase"/>
    <property type="match status" value="1"/>
</dbReference>
<dbReference type="PRINTS" id="PR00458">
    <property type="entry name" value="PEROXIDASE"/>
</dbReference>
<evidence type="ECO:0000256" key="16">
    <source>
        <dbReference type="RuleBase" id="RU362060"/>
    </source>
</evidence>
<evidence type="ECO:0000256" key="5">
    <source>
        <dbReference type="ARBA" id="ARBA00022617"/>
    </source>
</evidence>
<dbReference type="GO" id="GO:0005576">
    <property type="term" value="C:extracellular region"/>
    <property type="evidence" value="ECO:0007669"/>
    <property type="project" value="UniProtKB-SubCell"/>
</dbReference>
<dbReference type="Gene3D" id="1.10.520.10">
    <property type="match status" value="1"/>
</dbReference>
<dbReference type="InterPro" id="IPR010255">
    <property type="entry name" value="Haem_peroxidase_sf"/>
</dbReference>
<keyword evidence="8 16" id="KW-0560">Oxidoreductase</keyword>
<proteinExistence type="inferred from homology"/>